<accession>A0A815QT37</accession>
<feature type="region of interest" description="Disordered" evidence="1">
    <location>
        <begin position="101"/>
        <end position="129"/>
    </location>
</feature>
<feature type="region of interest" description="Disordered" evidence="1">
    <location>
        <begin position="1"/>
        <end position="36"/>
    </location>
</feature>
<evidence type="ECO:0000313" key="2">
    <source>
        <dbReference type="EMBL" id="CAF1466181.1"/>
    </source>
</evidence>
<dbReference type="EMBL" id="CAJNOR010003994">
    <property type="protein sequence ID" value="CAF1466181.1"/>
    <property type="molecule type" value="Genomic_DNA"/>
</dbReference>
<feature type="compositionally biased region" description="Polar residues" evidence="1">
    <location>
        <begin position="114"/>
        <end position="129"/>
    </location>
</feature>
<comment type="caution">
    <text evidence="2">The sequence shown here is derived from an EMBL/GenBank/DDBJ whole genome shotgun (WGS) entry which is preliminary data.</text>
</comment>
<gene>
    <name evidence="2" type="ORF">XAT740_LOCUS37710</name>
</gene>
<evidence type="ECO:0000256" key="1">
    <source>
        <dbReference type="SAM" id="MobiDB-lite"/>
    </source>
</evidence>
<keyword evidence="3" id="KW-1185">Reference proteome</keyword>
<organism evidence="2 3">
    <name type="scientific">Adineta ricciae</name>
    <name type="common">Rotifer</name>
    <dbReference type="NCBI Taxonomy" id="249248"/>
    <lineage>
        <taxon>Eukaryota</taxon>
        <taxon>Metazoa</taxon>
        <taxon>Spiralia</taxon>
        <taxon>Gnathifera</taxon>
        <taxon>Rotifera</taxon>
        <taxon>Eurotatoria</taxon>
        <taxon>Bdelloidea</taxon>
        <taxon>Adinetida</taxon>
        <taxon>Adinetidae</taxon>
        <taxon>Adineta</taxon>
    </lineage>
</organism>
<protein>
    <submittedName>
        <fullName evidence="2">Uncharacterized protein</fullName>
    </submittedName>
</protein>
<reference evidence="2" key="1">
    <citation type="submission" date="2021-02" db="EMBL/GenBank/DDBJ databases">
        <authorList>
            <person name="Nowell W R."/>
        </authorList>
    </citation>
    <scope>NUCLEOTIDE SEQUENCE</scope>
</reference>
<dbReference type="AlphaFoldDB" id="A0A815QT37"/>
<name>A0A815QT37_ADIRI</name>
<sequence>MSSNNQINRSRDPRQRDRSRSELRRIDSTDCTCTTQDQPIPNSTAVDFFKALGINSQLIQALINANPPRIEQVQSQLPTVNNAQEFASFLSRSYGLDSPLIQSIHRDPRRRPNPSVTTQEPSKFQQTISTPLSIDETYKQYLSSINQSLLDDELRKRFQRIALLDSEFDKLHRMNVELSKNSERRSRQRSSTKVKDPLLKENEYLQVELMNYLKSLKTTMMINYPLYSLNNQTITRRQ</sequence>
<evidence type="ECO:0000313" key="3">
    <source>
        <dbReference type="Proteomes" id="UP000663828"/>
    </source>
</evidence>
<dbReference type="Proteomes" id="UP000663828">
    <property type="component" value="Unassembled WGS sequence"/>
</dbReference>
<proteinExistence type="predicted"/>
<feature type="compositionally biased region" description="Basic and acidic residues" evidence="1">
    <location>
        <begin position="9"/>
        <end position="28"/>
    </location>
</feature>